<dbReference type="Pfam" id="PF13411">
    <property type="entry name" value="MerR_1"/>
    <property type="match status" value="1"/>
</dbReference>
<dbReference type="GO" id="GO:0003677">
    <property type="term" value="F:DNA binding"/>
    <property type="evidence" value="ECO:0007669"/>
    <property type="project" value="UniProtKB-KW"/>
</dbReference>
<protein>
    <submittedName>
        <fullName evidence="3">DNA-binding transcriptional regulator, MerR family</fullName>
    </submittedName>
</protein>
<dbReference type="GO" id="GO:0003700">
    <property type="term" value="F:DNA-binding transcription factor activity"/>
    <property type="evidence" value="ECO:0007669"/>
    <property type="project" value="InterPro"/>
</dbReference>
<dbReference type="CDD" id="cd01109">
    <property type="entry name" value="HTH_YyaN"/>
    <property type="match status" value="1"/>
</dbReference>
<evidence type="ECO:0000259" key="2">
    <source>
        <dbReference type="PROSITE" id="PS50937"/>
    </source>
</evidence>
<keyword evidence="1 3" id="KW-0238">DNA-binding</keyword>
<name>A0A1I2PA94_9ACTN</name>
<evidence type="ECO:0000313" key="3">
    <source>
        <dbReference type="EMBL" id="SFG13062.1"/>
    </source>
</evidence>
<accession>A0A1I2PA94</accession>
<dbReference type="PROSITE" id="PS00552">
    <property type="entry name" value="HTH_MERR_1"/>
    <property type="match status" value="1"/>
</dbReference>
<proteinExistence type="predicted"/>
<dbReference type="InterPro" id="IPR009061">
    <property type="entry name" value="DNA-bd_dom_put_sf"/>
</dbReference>
<dbReference type="AlphaFoldDB" id="A0A1I2PA94"/>
<gene>
    <name evidence="3" type="ORF">SAMN05421678_10461</name>
</gene>
<organism evidence="3 4">
    <name type="scientific">Actinopolymorpha cephalotaxi</name>
    <dbReference type="NCBI Taxonomy" id="504797"/>
    <lineage>
        <taxon>Bacteria</taxon>
        <taxon>Bacillati</taxon>
        <taxon>Actinomycetota</taxon>
        <taxon>Actinomycetes</taxon>
        <taxon>Propionibacteriales</taxon>
        <taxon>Actinopolymorphaceae</taxon>
        <taxon>Actinopolymorpha</taxon>
    </lineage>
</organism>
<evidence type="ECO:0000313" key="4">
    <source>
        <dbReference type="Proteomes" id="UP000199052"/>
    </source>
</evidence>
<dbReference type="PANTHER" id="PTHR30204">
    <property type="entry name" value="REDOX-CYCLING DRUG-SENSING TRANSCRIPTIONAL ACTIVATOR SOXR"/>
    <property type="match status" value="1"/>
</dbReference>
<sequence>MMVAMTSYAPAEASQRTGLSQDTLRYYERLGLFGPVERTAGGKRIYSDRDVAWLKLLICLRNAGLGITDLQQLIGNLRTRPNGTADVVDLLEEHRAKLLDQMDKLRIALGVLDGKLDHYRRLDRARPGR</sequence>
<dbReference type="InterPro" id="IPR000551">
    <property type="entry name" value="MerR-type_HTH_dom"/>
</dbReference>
<dbReference type="InterPro" id="IPR047057">
    <property type="entry name" value="MerR_fam"/>
</dbReference>
<dbReference type="SMART" id="SM00422">
    <property type="entry name" value="HTH_MERR"/>
    <property type="match status" value="1"/>
</dbReference>
<feature type="domain" description="HTH merR-type" evidence="2">
    <location>
        <begin position="7"/>
        <end position="76"/>
    </location>
</feature>
<dbReference type="EMBL" id="FOOI01000004">
    <property type="protein sequence ID" value="SFG13062.1"/>
    <property type="molecule type" value="Genomic_DNA"/>
</dbReference>
<dbReference type="Proteomes" id="UP000199052">
    <property type="component" value="Unassembled WGS sequence"/>
</dbReference>
<dbReference type="SUPFAM" id="SSF46955">
    <property type="entry name" value="Putative DNA-binding domain"/>
    <property type="match status" value="1"/>
</dbReference>
<dbReference type="STRING" id="504797.SAMN05421678_10461"/>
<reference evidence="3 4" key="1">
    <citation type="submission" date="2016-10" db="EMBL/GenBank/DDBJ databases">
        <authorList>
            <person name="de Groot N.N."/>
        </authorList>
    </citation>
    <scope>NUCLEOTIDE SEQUENCE [LARGE SCALE GENOMIC DNA]</scope>
    <source>
        <strain evidence="3 4">CPCC 202808</strain>
    </source>
</reference>
<evidence type="ECO:0000256" key="1">
    <source>
        <dbReference type="ARBA" id="ARBA00023125"/>
    </source>
</evidence>
<dbReference type="PANTHER" id="PTHR30204:SF98">
    <property type="entry name" value="HTH-TYPE TRANSCRIPTIONAL REGULATOR ADHR"/>
    <property type="match status" value="1"/>
</dbReference>
<dbReference type="Gene3D" id="1.10.1660.10">
    <property type="match status" value="1"/>
</dbReference>
<dbReference type="PROSITE" id="PS50937">
    <property type="entry name" value="HTH_MERR_2"/>
    <property type="match status" value="1"/>
</dbReference>